<dbReference type="InterPro" id="IPR004443">
    <property type="entry name" value="YjeF_N_dom"/>
</dbReference>
<dbReference type="InterPro" id="IPR036652">
    <property type="entry name" value="YjeF_N_dom_sf"/>
</dbReference>
<dbReference type="NCBIfam" id="TIGR00196">
    <property type="entry name" value="yjeF_cterm"/>
    <property type="match status" value="1"/>
</dbReference>
<proteinExistence type="inferred from homology"/>
<comment type="catalytic activity">
    <reaction evidence="15 17 19">
        <text>(6S)-NADHX + ADP = AMP + phosphate + NADH + H(+)</text>
        <dbReference type="Rhea" id="RHEA:32223"/>
        <dbReference type="ChEBI" id="CHEBI:15378"/>
        <dbReference type="ChEBI" id="CHEBI:43474"/>
        <dbReference type="ChEBI" id="CHEBI:57945"/>
        <dbReference type="ChEBI" id="CHEBI:64074"/>
        <dbReference type="ChEBI" id="CHEBI:456215"/>
        <dbReference type="ChEBI" id="CHEBI:456216"/>
        <dbReference type="EC" id="4.2.1.136"/>
    </reaction>
</comment>
<evidence type="ECO:0000256" key="17">
    <source>
        <dbReference type="HAMAP-Rule" id="MF_01965"/>
    </source>
</evidence>
<evidence type="ECO:0000313" key="23">
    <source>
        <dbReference type="Proteomes" id="UP001267426"/>
    </source>
</evidence>
<dbReference type="Pfam" id="PF01256">
    <property type="entry name" value="Carb_kinase"/>
    <property type="match status" value="1"/>
</dbReference>
<feature type="binding site" evidence="18">
    <location>
        <position position="142"/>
    </location>
    <ligand>
        <name>K(+)</name>
        <dbReference type="ChEBI" id="CHEBI:29103"/>
    </ligand>
</feature>
<evidence type="ECO:0000256" key="12">
    <source>
        <dbReference type="ARBA" id="ARBA00023239"/>
    </source>
</evidence>
<keyword evidence="12 17" id="KW-0456">Lyase</keyword>
<dbReference type="PROSITE" id="PS51385">
    <property type="entry name" value="YJEF_N"/>
    <property type="match status" value="1"/>
</dbReference>
<feature type="binding site" evidence="18">
    <location>
        <position position="71"/>
    </location>
    <ligand>
        <name>K(+)</name>
        <dbReference type="ChEBI" id="CHEBI:29103"/>
    </ligand>
</feature>
<feature type="domain" description="YjeF C-terminal" evidence="20">
    <location>
        <begin position="241"/>
        <end position="523"/>
    </location>
</feature>
<dbReference type="Pfam" id="PF03853">
    <property type="entry name" value="YjeF_N"/>
    <property type="match status" value="1"/>
</dbReference>
<sequence>MSTSPPAPPDGLLPLLTADGMRAADRATMDDWDVPGRVLMETAGRAAVDAIAARYAVEGARVTVLAGRGNNGGDGLVIARVLAARGAHVRCLTLATEAEASADTAANLRLLTRLADASDRVEVVPFDDARQAADAPADLVVDALLGIGASGPLREPVRGLCAWAGRQSAPVVAVDLPSGLDATTGGAADETPRADLTVTFAGVKAGLVLGDGPQVAGEVVVAEMGIPRAEVDRAAAAHTATDAWVAAHLPRRAADAYKYSAGTAVCVVGSGHFTGAAVLSTAAAYRAGAGAVVACTPQSAQATVDAQNVEVMVDAQPETDGGTLAWAALDGVRERAESADAVLVGCGLGRDDETLRLVRALVQEVSAPLVLDADGFSAFAGGADALGERSAPLVLTPHLGELRRLLGDDGFDPEDRIETVRRLAVRWGAVLVLKGMPSVVGTPDGRVVVGPPGRPALATAGTGDVLAGTVAGLLAQGLDPADAAVCALHLGAAAADAWARDHGAGGLVASDLLDRIPRAAAERFPRP</sequence>
<evidence type="ECO:0000256" key="7">
    <source>
        <dbReference type="ARBA" id="ARBA00022840"/>
    </source>
</evidence>
<dbReference type="PANTHER" id="PTHR12592">
    <property type="entry name" value="ATP-DEPENDENT (S)-NAD(P)H-HYDRATE DEHYDRATASE FAMILY MEMBER"/>
    <property type="match status" value="1"/>
</dbReference>
<keyword evidence="6 17" id="KW-0547">Nucleotide-binding</keyword>
<accession>A0ABU3BUN6</accession>
<evidence type="ECO:0000256" key="18">
    <source>
        <dbReference type="HAMAP-Rule" id="MF_01966"/>
    </source>
</evidence>
<comment type="caution">
    <text evidence="18">Lacks conserved residue(s) required for the propagation of feature annotation.</text>
</comment>
<feature type="binding site" evidence="18">
    <location>
        <position position="178"/>
    </location>
    <ligand>
        <name>K(+)</name>
        <dbReference type="ChEBI" id="CHEBI:29103"/>
    </ligand>
</feature>
<comment type="similarity">
    <text evidence="4 19">In the C-terminal section; belongs to the NnrD/CARKD family.</text>
</comment>
<dbReference type="Gene3D" id="3.40.1190.20">
    <property type="match status" value="1"/>
</dbReference>
<comment type="subunit">
    <text evidence="17">Homotetramer.</text>
</comment>
<evidence type="ECO:0000256" key="3">
    <source>
        <dbReference type="ARBA" id="ARBA00006001"/>
    </source>
</evidence>
<dbReference type="HAMAP" id="MF_01965">
    <property type="entry name" value="NADHX_dehydratase"/>
    <property type="match status" value="1"/>
</dbReference>
<comment type="similarity">
    <text evidence="18">Belongs to the NnrE/AIBP family.</text>
</comment>
<keyword evidence="23" id="KW-1185">Reference proteome</keyword>
<dbReference type="PROSITE" id="PS01050">
    <property type="entry name" value="YJEF_C_2"/>
    <property type="match status" value="1"/>
</dbReference>
<comment type="cofactor">
    <cofactor evidence="17">
        <name>Mg(2+)</name>
        <dbReference type="ChEBI" id="CHEBI:18420"/>
    </cofactor>
</comment>
<dbReference type="InterPro" id="IPR029056">
    <property type="entry name" value="Ribokinase-like"/>
</dbReference>
<comment type="function">
    <text evidence="18">Catalyzes the epimerization of the S- and R-forms of NAD(P)HX, a damaged form of NAD(P)H that is a result of enzymatic or heat-dependent hydration. This is a prerequisite for the S-specific NAD(P)H-hydrate dehydratase to allow the repair of both epimers of NAD(P)HX.</text>
</comment>
<comment type="similarity">
    <text evidence="17">Belongs to the NnrD/CARKD family.</text>
</comment>
<evidence type="ECO:0000256" key="15">
    <source>
        <dbReference type="ARBA" id="ARBA00048238"/>
    </source>
</evidence>
<feature type="domain" description="YjeF N-terminal" evidence="21">
    <location>
        <begin position="21"/>
        <end position="232"/>
    </location>
</feature>
<comment type="similarity">
    <text evidence="3 19">In the N-terminal section; belongs to the NnrE/AIBP family.</text>
</comment>
<feature type="binding site" evidence="17">
    <location>
        <position position="347"/>
    </location>
    <ligand>
        <name>(6S)-NADPHX</name>
        <dbReference type="ChEBI" id="CHEBI:64076"/>
    </ligand>
</feature>
<evidence type="ECO:0000259" key="21">
    <source>
        <dbReference type="PROSITE" id="PS51385"/>
    </source>
</evidence>
<feature type="binding site" evidence="17">
    <location>
        <position position="276"/>
    </location>
    <ligand>
        <name>(6S)-NADPHX</name>
        <dbReference type="ChEBI" id="CHEBI:64076"/>
    </ligand>
</feature>
<dbReference type="EMBL" id="JAVRHT010000045">
    <property type="protein sequence ID" value="MDT0632995.1"/>
    <property type="molecule type" value="Genomic_DNA"/>
</dbReference>
<dbReference type="InterPro" id="IPR017953">
    <property type="entry name" value="Carbohydrate_kinase_pred_CS"/>
</dbReference>
<comment type="cofactor">
    <cofactor evidence="18 19">
        <name>K(+)</name>
        <dbReference type="ChEBI" id="CHEBI:29103"/>
    </cofactor>
    <text evidence="18 19">Binds 1 potassium ion per subunit.</text>
</comment>
<dbReference type="CDD" id="cd01171">
    <property type="entry name" value="YXKO-related"/>
    <property type="match status" value="1"/>
</dbReference>
<evidence type="ECO:0000256" key="14">
    <source>
        <dbReference type="ARBA" id="ARBA00025153"/>
    </source>
</evidence>
<evidence type="ECO:0000256" key="11">
    <source>
        <dbReference type="ARBA" id="ARBA00023235"/>
    </source>
</evidence>
<dbReference type="EC" id="5.1.99.6" evidence="19"/>
<keyword evidence="11 18" id="KW-0413">Isomerase</keyword>
<evidence type="ECO:0000256" key="2">
    <source>
        <dbReference type="ARBA" id="ARBA00000909"/>
    </source>
</evidence>
<evidence type="ECO:0000256" key="10">
    <source>
        <dbReference type="ARBA" id="ARBA00023027"/>
    </source>
</evidence>
<keyword evidence="13" id="KW-0511">Multifunctional enzyme</keyword>
<feature type="binding site" evidence="18">
    <location>
        <begin position="146"/>
        <end position="152"/>
    </location>
    <ligand>
        <name>(6S)-NADPHX</name>
        <dbReference type="ChEBI" id="CHEBI:64076"/>
    </ligand>
</feature>
<evidence type="ECO:0000256" key="8">
    <source>
        <dbReference type="ARBA" id="ARBA00022857"/>
    </source>
</evidence>
<comment type="catalytic activity">
    <reaction evidence="16 17 19">
        <text>(6S)-NADPHX + ADP = AMP + phosphate + NADPH + H(+)</text>
        <dbReference type="Rhea" id="RHEA:32235"/>
        <dbReference type="ChEBI" id="CHEBI:15378"/>
        <dbReference type="ChEBI" id="CHEBI:43474"/>
        <dbReference type="ChEBI" id="CHEBI:57783"/>
        <dbReference type="ChEBI" id="CHEBI:64076"/>
        <dbReference type="ChEBI" id="CHEBI:456215"/>
        <dbReference type="ChEBI" id="CHEBI:456216"/>
        <dbReference type="EC" id="4.2.1.136"/>
    </reaction>
</comment>
<evidence type="ECO:0000256" key="4">
    <source>
        <dbReference type="ARBA" id="ARBA00009524"/>
    </source>
</evidence>
<evidence type="ECO:0000256" key="9">
    <source>
        <dbReference type="ARBA" id="ARBA00022958"/>
    </source>
</evidence>
<dbReference type="Gene3D" id="3.40.50.10260">
    <property type="entry name" value="YjeF N-terminal domain"/>
    <property type="match status" value="1"/>
</dbReference>
<evidence type="ECO:0000256" key="19">
    <source>
        <dbReference type="PIRNR" id="PIRNR017184"/>
    </source>
</evidence>
<comment type="catalytic activity">
    <reaction evidence="2 18 19">
        <text>(6R)-NADPHX = (6S)-NADPHX</text>
        <dbReference type="Rhea" id="RHEA:32227"/>
        <dbReference type="ChEBI" id="CHEBI:64076"/>
        <dbReference type="ChEBI" id="CHEBI:64077"/>
        <dbReference type="EC" id="5.1.99.6"/>
    </reaction>
</comment>
<dbReference type="HAMAP" id="MF_01966">
    <property type="entry name" value="NADHX_epimerase"/>
    <property type="match status" value="1"/>
</dbReference>
<evidence type="ECO:0000256" key="16">
    <source>
        <dbReference type="ARBA" id="ARBA00049209"/>
    </source>
</evidence>
<feature type="binding site" evidence="17">
    <location>
        <position position="398"/>
    </location>
    <ligand>
        <name>(6S)-NADPHX</name>
        <dbReference type="ChEBI" id="CHEBI:64076"/>
    </ligand>
</feature>
<dbReference type="EC" id="4.2.1.136" evidence="19"/>
<organism evidence="22 23">
    <name type="scientific">Rubrivirga litoralis</name>
    <dbReference type="NCBI Taxonomy" id="3075598"/>
    <lineage>
        <taxon>Bacteria</taxon>
        <taxon>Pseudomonadati</taxon>
        <taxon>Rhodothermota</taxon>
        <taxon>Rhodothermia</taxon>
        <taxon>Rhodothermales</taxon>
        <taxon>Rubricoccaceae</taxon>
        <taxon>Rubrivirga</taxon>
    </lineage>
</organism>
<dbReference type="Proteomes" id="UP001267426">
    <property type="component" value="Unassembled WGS sequence"/>
</dbReference>
<keyword evidence="9 18" id="KW-0630">Potassium</keyword>
<gene>
    <name evidence="18" type="primary">nnrE</name>
    <name evidence="17" type="synonym">nnrD</name>
    <name evidence="22" type="ORF">RM540_14655</name>
</gene>
<dbReference type="PANTHER" id="PTHR12592:SF0">
    <property type="entry name" value="ATP-DEPENDENT (S)-NAD(P)H-HYDRATE DEHYDRATASE"/>
    <property type="match status" value="1"/>
</dbReference>
<dbReference type="PIRSF" id="PIRSF017184">
    <property type="entry name" value="Nnr"/>
    <property type="match status" value="1"/>
</dbReference>
<evidence type="ECO:0000256" key="6">
    <source>
        <dbReference type="ARBA" id="ARBA00022741"/>
    </source>
</evidence>
<evidence type="ECO:0000256" key="13">
    <source>
        <dbReference type="ARBA" id="ARBA00023268"/>
    </source>
</evidence>
<keyword evidence="5 18" id="KW-0479">Metal-binding</keyword>
<evidence type="ECO:0000259" key="20">
    <source>
        <dbReference type="PROSITE" id="PS51383"/>
    </source>
</evidence>
<evidence type="ECO:0000256" key="1">
    <source>
        <dbReference type="ARBA" id="ARBA00000013"/>
    </source>
</evidence>
<dbReference type="InterPro" id="IPR000631">
    <property type="entry name" value="CARKD"/>
</dbReference>
<comment type="caution">
    <text evidence="22">The sequence shown here is derived from an EMBL/GenBank/DDBJ whole genome shotgun (WGS) entry which is preliminary data.</text>
</comment>
<dbReference type="InterPro" id="IPR030677">
    <property type="entry name" value="Nnr"/>
</dbReference>
<keyword evidence="7 17" id="KW-0067">ATP-binding</keyword>
<feature type="binding site" evidence="17">
    <location>
        <position position="464"/>
    </location>
    <ligand>
        <name>(6S)-NADPHX</name>
        <dbReference type="ChEBI" id="CHEBI:64076"/>
    </ligand>
</feature>
<dbReference type="PROSITE" id="PS51383">
    <property type="entry name" value="YJEF_C_3"/>
    <property type="match status" value="1"/>
</dbReference>
<dbReference type="RefSeq" id="WP_311665444.1">
    <property type="nucleotide sequence ID" value="NZ_JAVRHT010000045.1"/>
</dbReference>
<evidence type="ECO:0000256" key="5">
    <source>
        <dbReference type="ARBA" id="ARBA00022723"/>
    </source>
</evidence>
<keyword evidence="8 17" id="KW-0521">NADP</keyword>
<name>A0ABU3BUN6_9BACT</name>
<dbReference type="SUPFAM" id="SSF53613">
    <property type="entry name" value="Ribokinase-like"/>
    <property type="match status" value="1"/>
</dbReference>
<evidence type="ECO:0000313" key="22">
    <source>
        <dbReference type="EMBL" id="MDT0632995.1"/>
    </source>
</evidence>
<dbReference type="SUPFAM" id="SSF64153">
    <property type="entry name" value="YjeF N-terminal domain-like"/>
    <property type="match status" value="1"/>
</dbReference>
<reference evidence="22 23" key="1">
    <citation type="submission" date="2023-09" db="EMBL/GenBank/DDBJ databases">
        <authorList>
            <person name="Rey-Velasco X."/>
        </authorList>
    </citation>
    <scope>NUCLEOTIDE SEQUENCE [LARGE SCALE GENOMIC DNA]</scope>
    <source>
        <strain evidence="22 23">F394</strain>
    </source>
</reference>
<keyword evidence="10 17" id="KW-0520">NAD</keyword>
<feature type="binding site" evidence="18">
    <location>
        <begin position="70"/>
        <end position="74"/>
    </location>
    <ligand>
        <name>(6S)-NADPHX</name>
        <dbReference type="ChEBI" id="CHEBI:64076"/>
    </ligand>
</feature>
<protein>
    <recommendedName>
        <fullName evidence="19">Bifunctional NAD(P)H-hydrate repair enzyme</fullName>
    </recommendedName>
    <alternativeName>
        <fullName evidence="19">Nicotinamide nucleotide repair protein</fullName>
    </alternativeName>
    <domain>
        <recommendedName>
            <fullName evidence="19">ADP-dependent (S)-NAD(P)H-hydrate dehydratase</fullName>
            <ecNumber evidence="19">4.2.1.136</ecNumber>
        </recommendedName>
        <alternativeName>
            <fullName evidence="19">ADP-dependent NAD(P)HX dehydratase</fullName>
        </alternativeName>
    </domain>
    <domain>
        <recommendedName>
            <fullName evidence="19">NAD(P)H-hydrate epimerase</fullName>
            <ecNumber evidence="19">5.1.99.6</ecNumber>
        </recommendedName>
    </domain>
</protein>
<comment type="function">
    <text evidence="17">Catalyzes the dehydration of the S-form of NAD(P)HX at the expense of ADP, which is converted to AMP. Together with NAD(P)HX epimerase, which catalyzes the epimerization of the S- and R-forms, the enzyme allows the repair of both epimers of NAD(P)HX, a damaged form of NAD(P)H that is a result of enzymatic or heat-dependent hydration.</text>
</comment>
<feature type="binding site" evidence="17">
    <location>
        <begin position="434"/>
        <end position="438"/>
    </location>
    <ligand>
        <name>AMP</name>
        <dbReference type="ChEBI" id="CHEBI:456215"/>
    </ligand>
</feature>
<comment type="catalytic activity">
    <reaction evidence="1 18 19">
        <text>(6R)-NADHX = (6S)-NADHX</text>
        <dbReference type="Rhea" id="RHEA:32215"/>
        <dbReference type="ChEBI" id="CHEBI:64074"/>
        <dbReference type="ChEBI" id="CHEBI:64075"/>
        <dbReference type="EC" id="5.1.99.6"/>
    </reaction>
</comment>
<comment type="function">
    <text evidence="14 19">Bifunctional enzyme that catalyzes the epimerization of the S- and R-forms of NAD(P)HX and the dehydration of the S-form of NAD(P)HX at the expense of ADP, which is converted to AMP. This allows the repair of both epimers of NAD(P)HX, a damaged form of NAD(P)H that is a result of enzymatic or heat-dependent hydration.</text>
</comment>
<feature type="binding site" evidence="18">
    <location>
        <position position="175"/>
    </location>
    <ligand>
        <name>(6S)-NADPHX</name>
        <dbReference type="ChEBI" id="CHEBI:64076"/>
    </ligand>
</feature>
<dbReference type="NCBIfam" id="TIGR00197">
    <property type="entry name" value="yjeF_nterm"/>
    <property type="match status" value="1"/>
</dbReference>
<feature type="binding site" evidence="17">
    <location>
        <position position="463"/>
    </location>
    <ligand>
        <name>AMP</name>
        <dbReference type="ChEBI" id="CHEBI:456215"/>
    </ligand>
</feature>